<dbReference type="Pfam" id="PF00096">
    <property type="entry name" value="zf-C2H2"/>
    <property type="match status" value="2"/>
</dbReference>
<dbReference type="InterPro" id="IPR013087">
    <property type="entry name" value="Znf_C2H2_type"/>
</dbReference>
<feature type="domain" description="C2H2-type" evidence="9">
    <location>
        <begin position="77"/>
        <end position="107"/>
    </location>
</feature>
<dbReference type="GO" id="GO:0005634">
    <property type="term" value="C:nucleus"/>
    <property type="evidence" value="ECO:0007669"/>
    <property type="project" value="UniProtKB-SubCell"/>
</dbReference>
<keyword evidence="4" id="KW-0862">Zinc</keyword>
<name>A0A835Z3M2_9STRA</name>
<feature type="domain" description="C2H2-type" evidence="9">
    <location>
        <begin position="170"/>
        <end position="200"/>
    </location>
</feature>
<accession>A0A835Z3M2</accession>
<feature type="domain" description="C2H2-type" evidence="9">
    <location>
        <begin position="108"/>
        <end position="138"/>
    </location>
</feature>
<organism evidence="10 11">
    <name type="scientific">Tribonema minus</name>
    <dbReference type="NCBI Taxonomy" id="303371"/>
    <lineage>
        <taxon>Eukaryota</taxon>
        <taxon>Sar</taxon>
        <taxon>Stramenopiles</taxon>
        <taxon>Ochrophyta</taxon>
        <taxon>PX clade</taxon>
        <taxon>Xanthophyceae</taxon>
        <taxon>Tribonematales</taxon>
        <taxon>Tribonemataceae</taxon>
        <taxon>Tribonema</taxon>
    </lineage>
</organism>
<feature type="domain" description="C2H2-type" evidence="9">
    <location>
        <begin position="139"/>
        <end position="169"/>
    </location>
</feature>
<proteinExistence type="predicted"/>
<evidence type="ECO:0000256" key="1">
    <source>
        <dbReference type="ARBA" id="ARBA00004123"/>
    </source>
</evidence>
<evidence type="ECO:0000256" key="4">
    <source>
        <dbReference type="ARBA" id="ARBA00022833"/>
    </source>
</evidence>
<reference evidence="10" key="1">
    <citation type="submission" date="2021-02" db="EMBL/GenBank/DDBJ databases">
        <title>First Annotated Genome of the Yellow-green Alga Tribonema minus.</title>
        <authorList>
            <person name="Mahan K.M."/>
        </authorList>
    </citation>
    <scope>NUCLEOTIDE SEQUENCE</scope>
    <source>
        <strain evidence="10">UTEX B ZZ1240</strain>
    </source>
</reference>
<sequence length="419" mass="47618">MRRHVKAVHDGVKNILCTQPGCNKTFSAKQKMLKHVKAVHDRIKDIECTDPDCDKMFSEKFDMLKHVKAVHDGVKDIECTRPDCGQMFAQRAHMLRHISEVHEGIKEIECTHPDCDRTFSQQINMINHVKTVHDGVKDIKCSEDGCETMFSSKQKMLLHVKAIHSGLKDIECTDSTCNKMFSDRSNMLRHVKAVHNGIKDVECADPDCTQKFSTNQEMRIHYDCWHTVEGQQKKIRKQDRVRQVLESAYTVDSECHVRYQGGCVPDPDKFCARIDYHVLGITNAIVIVECDEQGHKDYTLTCELSRMEQIHEAIIKANFSMVVAKAGEAYALTASMKPVVFVRFNPDPWKVDGEKELSRRCDREAVLLEVLQDISDGTLELPHPLNLVYIGYSMLDGEPVVCGDPDFAPQMRGCVVLAV</sequence>
<dbReference type="InterPro" id="IPR051061">
    <property type="entry name" value="Zinc_finger_trans_reg"/>
</dbReference>
<keyword evidence="11" id="KW-1185">Reference proteome</keyword>
<dbReference type="PANTHER" id="PTHR46179">
    <property type="entry name" value="ZINC FINGER PROTEIN"/>
    <property type="match status" value="1"/>
</dbReference>
<dbReference type="EMBL" id="JAFCMP010000112">
    <property type="protein sequence ID" value="KAG5186405.1"/>
    <property type="molecule type" value="Genomic_DNA"/>
</dbReference>
<keyword evidence="2" id="KW-0479">Metal-binding</keyword>
<dbReference type="GO" id="GO:0008270">
    <property type="term" value="F:zinc ion binding"/>
    <property type="evidence" value="ECO:0007669"/>
    <property type="project" value="UniProtKB-KW"/>
</dbReference>
<dbReference type="Proteomes" id="UP000664859">
    <property type="component" value="Unassembled WGS sequence"/>
</dbReference>
<dbReference type="OrthoDB" id="3561125at2759"/>
<evidence type="ECO:0000256" key="7">
    <source>
        <dbReference type="ARBA" id="ARBA00023242"/>
    </source>
</evidence>
<keyword evidence="6" id="KW-0804">Transcription</keyword>
<evidence type="ECO:0000256" key="8">
    <source>
        <dbReference type="PROSITE-ProRule" id="PRU00042"/>
    </source>
</evidence>
<dbReference type="SUPFAM" id="SSF57667">
    <property type="entry name" value="beta-beta-alpha zinc fingers"/>
    <property type="match status" value="3"/>
</dbReference>
<feature type="domain" description="C2H2-type" evidence="9">
    <location>
        <begin position="46"/>
        <end position="76"/>
    </location>
</feature>
<keyword evidence="5" id="KW-0805">Transcription regulation</keyword>
<dbReference type="InterPro" id="IPR036236">
    <property type="entry name" value="Znf_C2H2_sf"/>
</dbReference>
<dbReference type="SMART" id="SM00355">
    <property type="entry name" value="ZnF_C2H2"/>
    <property type="match status" value="7"/>
</dbReference>
<comment type="caution">
    <text evidence="10">The sequence shown here is derived from an EMBL/GenBank/DDBJ whole genome shotgun (WGS) entry which is preliminary data.</text>
</comment>
<dbReference type="PANTHER" id="PTHR46179:SF13">
    <property type="entry name" value="C2H2-TYPE DOMAIN-CONTAINING PROTEIN"/>
    <property type="match status" value="1"/>
</dbReference>
<protein>
    <recommendedName>
        <fullName evidence="9">C2H2-type domain-containing protein</fullName>
    </recommendedName>
</protein>
<evidence type="ECO:0000313" key="10">
    <source>
        <dbReference type="EMBL" id="KAG5186405.1"/>
    </source>
</evidence>
<evidence type="ECO:0000256" key="2">
    <source>
        <dbReference type="ARBA" id="ARBA00022723"/>
    </source>
</evidence>
<evidence type="ECO:0000256" key="6">
    <source>
        <dbReference type="ARBA" id="ARBA00023163"/>
    </source>
</evidence>
<dbReference type="PROSITE" id="PS00028">
    <property type="entry name" value="ZINC_FINGER_C2H2_1"/>
    <property type="match status" value="7"/>
</dbReference>
<comment type="subcellular location">
    <subcellularLocation>
        <location evidence="1">Nucleus</location>
    </subcellularLocation>
</comment>
<keyword evidence="3 8" id="KW-0863">Zinc-finger</keyword>
<dbReference type="AlphaFoldDB" id="A0A835Z3M2"/>
<evidence type="ECO:0000256" key="3">
    <source>
        <dbReference type="ARBA" id="ARBA00022771"/>
    </source>
</evidence>
<feature type="domain" description="C2H2-type" evidence="9">
    <location>
        <begin position="15"/>
        <end position="45"/>
    </location>
</feature>
<keyword evidence="7" id="KW-0539">Nucleus</keyword>
<evidence type="ECO:0000313" key="11">
    <source>
        <dbReference type="Proteomes" id="UP000664859"/>
    </source>
</evidence>
<dbReference type="PROSITE" id="PS50157">
    <property type="entry name" value="ZINC_FINGER_C2H2_2"/>
    <property type="match status" value="6"/>
</dbReference>
<dbReference type="Gene3D" id="3.30.160.60">
    <property type="entry name" value="Classic Zinc Finger"/>
    <property type="match status" value="5"/>
</dbReference>
<gene>
    <name evidence="10" type="ORF">JKP88DRAFT_272668</name>
</gene>
<dbReference type="GO" id="GO:0006357">
    <property type="term" value="P:regulation of transcription by RNA polymerase II"/>
    <property type="evidence" value="ECO:0007669"/>
    <property type="project" value="TreeGrafter"/>
</dbReference>
<evidence type="ECO:0000256" key="5">
    <source>
        <dbReference type="ARBA" id="ARBA00023015"/>
    </source>
</evidence>
<evidence type="ECO:0000259" key="9">
    <source>
        <dbReference type="PROSITE" id="PS50157"/>
    </source>
</evidence>